<dbReference type="RefSeq" id="WP_152647079.1">
    <property type="nucleotide sequence ID" value="NZ_CP059733.1"/>
</dbReference>
<gene>
    <name evidence="2" type="ORF">SG34_018415</name>
</gene>
<dbReference type="Proteomes" id="UP000032352">
    <property type="component" value="Chromosome"/>
</dbReference>
<evidence type="ECO:0000256" key="1">
    <source>
        <dbReference type="SAM" id="Phobius"/>
    </source>
</evidence>
<reference evidence="2 3" key="2">
    <citation type="journal article" date="2022" name="Mar. Drugs">
        <title>Bioassay-Guided Fractionation Leads to the Detection of Cholic Acid Generated by the Rare Thalassomonas sp.</title>
        <authorList>
            <person name="Pheiffer F."/>
            <person name="Schneider Y.K."/>
            <person name="Hansen E.H."/>
            <person name="Andersen J.H."/>
            <person name="Isaksson J."/>
            <person name="Busche T."/>
            <person name="R C."/>
            <person name="Kalinowski J."/>
            <person name="Zyl L.V."/>
            <person name="Trindade M."/>
        </authorList>
    </citation>
    <scope>NUCLEOTIDE SEQUENCE [LARGE SCALE GENOMIC DNA]</scope>
    <source>
        <strain evidence="2 3">XOM25</strain>
    </source>
</reference>
<keyword evidence="1" id="KW-0472">Membrane</keyword>
<feature type="transmembrane region" description="Helical" evidence="1">
    <location>
        <begin position="81"/>
        <end position="100"/>
    </location>
</feature>
<keyword evidence="1" id="KW-1133">Transmembrane helix</keyword>
<dbReference type="EMBL" id="CP059733">
    <property type="protein sequence ID" value="WDE03365.1"/>
    <property type="molecule type" value="Genomic_DNA"/>
</dbReference>
<keyword evidence="1" id="KW-0812">Transmembrane</keyword>
<dbReference type="AlphaFoldDB" id="A0AAE9YZL5"/>
<name>A0AAE9YZL5_9GAMM</name>
<evidence type="ECO:0000313" key="2">
    <source>
        <dbReference type="EMBL" id="WDE03365.1"/>
    </source>
</evidence>
<protein>
    <submittedName>
        <fullName evidence="2">Uncharacterized protein</fullName>
    </submittedName>
</protein>
<accession>A0AAE9YZL5</accession>
<sequence>MKARDVNMAGLLMIIILERSLEEVIYLIHINFDIKVFVYLCALVVLYKLKYDQLVTRLCMPVLVLAVLAELYWWYSGYDGVRIHLYVLMLLLNLVTRHLLFMRLPITDNLVEGAKSLPLDWKFCELAKWSIFVLTAMLLEYLVRHLTAFNPLYIYNAFTPLMHAIAVTMLYYLTDDYLRSRFILTA</sequence>
<keyword evidence="3" id="KW-1185">Reference proteome</keyword>
<organism evidence="2 3">
    <name type="scientific">Thalassomonas viridans</name>
    <dbReference type="NCBI Taxonomy" id="137584"/>
    <lineage>
        <taxon>Bacteria</taxon>
        <taxon>Pseudomonadati</taxon>
        <taxon>Pseudomonadota</taxon>
        <taxon>Gammaproteobacteria</taxon>
        <taxon>Alteromonadales</taxon>
        <taxon>Colwelliaceae</taxon>
        <taxon>Thalassomonas</taxon>
    </lineage>
</organism>
<feature type="transmembrane region" description="Helical" evidence="1">
    <location>
        <begin position="54"/>
        <end position="75"/>
    </location>
</feature>
<dbReference type="KEGG" id="tvd:SG34_018415"/>
<feature type="transmembrane region" description="Helical" evidence="1">
    <location>
        <begin position="152"/>
        <end position="173"/>
    </location>
</feature>
<proteinExistence type="predicted"/>
<evidence type="ECO:0000313" key="3">
    <source>
        <dbReference type="Proteomes" id="UP000032352"/>
    </source>
</evidence>
<feature type="transmembrane region" description="Helical" evidence="1">
    <location>
        <begin position="24"/>
        <end position="47"/>
    </location>
</feature>
<reference evidence="2 3" key="1">
    <citation type="journal article" date="2015" name="Genome Announc.">
        <title>Draft Genome Sequences of Marine Isolates of Thalassomonas viridans and Thalassomonas actiniarum.</title>
        <authorList>
            <person name="Olonade I."/>
            <person name="van Zyl L.J."/>
            <person name="Trindade M."/>
        </authorList>
    </citation>
    <scope>NUCLEOTIDE SEQUENCE [LARGE SCALE GENOMIC DNA]</scope>
    <source>
        <strain evidence="2 3">XOM25</strain>
    </source>
</reference>